<keyword evidence="3" id="KW-0378">Hydrolase</keyword>
<keyword evidence="4" id="KW-1185">Reference proteome</keyword>
<dbReference type="GO" id="GO:0016811">
    <property type="term" value="F:hydrolase activity, acting on carbon-nitrogen (but not peptide) bonds, in linear amides"/>
    <property type="evidence" value="ECO:0007669"/>
    <property type="project" value="InterPro"/>
</dbReference>
<proteinExistence type="predicted"/>
<feature type="domain" description="Amidohydrolase 3" evidence="2">
    <location>
        <begin position="455"/>
        <end position="677"/>
    </location>
</feature>
<dbReference type="Proteomes" id="UP000181790">
    <property type="component" value="Unassembled WGS sequence"/>
</dbReference>
<dbReference type="PANTHER" id="PTHR46825:SF9">
    <property type="entry name" value="BETA-LACTAMASE-RELATED DOMAIN-CONTAINING PROTEIN"/>
    <property type="match status" value="1"/>
</dbReference>
<reference evidence="3 4" key="1">
    <citation type="submission" date="2016-10" db="EMBL/GenBank/DDBJ databases">
        <title>Arsenicibacter rosenii gen. nov., sp. nov., an efficient arsenic-methylating bacterium isolated from an arsenic-contaminated paddy soil.</title>
        <authorList>
            <person name="Huang K."/>
        </authorList>
    </citation>
    <scope>NUCLEOTIDE SEQUENCE [LARGE SCALE GENOMIC DNA]</scope>
    <source>
        <strain evidence="3 4">SM-1</strain>
    </source>
</reference>
<dbReference type="EMBL" id="MORL01000001">
    <property type="protein sequence ID" value="OIN60944.1"/>
    <property type="molecule type" value="Genomic_DNA"/>
</dbReference>
<dbReference type="InterPro" id="IPR023100">
    <property type="entry name" value="D-aminoacylase_insert_dom_sf"/>
</dbReference>
<dbReference type="SUPFAM" id="SSF51556">
    <property type="entry name" value="Metallo-dependent hydrolases"/>
    <property type="match status" value="1"/>
</dbReference>
<dbReference type="CDD" id="cd01297">
    <property type="entry name" value="D-aminoacylase"/>
    <property type="match status" value="1"/>
</dbReference>
<organism evidence="3 4">
    <name type="scientific">Arsenicibacter rosenii</name>
    <dbReference type="NCBI Taxonomy" id="1750698"/>
    <lineage>
        <taxon>Bacteria</taxon>
        <taxon>Pseudomonadati</taxon>
        <taxon>Bacteroidota</taxon>
        <taxon>Cytophagia</taxon>
        <taxon>Cytophagales</taxon>
        <taxon>Spirosomataceae</taxon>
        <taxon>Arsenicibacter</taxon>
    </lineage>
</organism>
<gene>
    <name evidence="3" type="ORF">BLX24_02340</name>
</gene>
<dbReference type="AlphaFoldDB" id="A0A1S2VQC3"/>
<dbReference type="InterPro" id="IPR012338">
    <property type="entry name" value="Beta-lactam/transpept-like"/>
</dbReference>
<dbReference type="SUPFAM" id="SSF56601">
    <property type="entry name" value="beta-lactamase/transpeptidase-like"/>
    <property type="match status" value="1"/>
</dbReference>
<dbReference type="Gene3D" id="3.20.20.140">
    <property type="entry name" value="Metal-dependent hydrolases"/>
    <property type="match status" value="1"/>
</dbReference>
<accession>A0A1S2VQC3</accession>
<dbReference type="SUPFAM" id="SSF51338">
    <property type="entry name" value="Composite domain of metallo-dependent hydrolases"/>
    <property type="match status" value="1"/>
</dbReference>
<dbReference type="Gene3D" id="3.30.1490.130">
    <property type="entry name" value="D-aminoacylase. Domain 3"/>
    <property type="match status" value="1"/>
</dbReference>
<dbReference type="InterPro" id="IPR013108">
    <property type="entry name" value="Amidohydro_3"/>
</dbReference>
<evidence type="ECO:0000313" key="3">
    <source>
        <dbReference type="EMBL" id="OIN60944.1"/>
    </source>
</evidence>
<sequence>MHLQGNSLQEKQKTDIIFTMASKRFIFNFPFFLPMKPRFFLLLSLVFYGWPAFSQQTQQSRHTVTRQTRTPLPDDRIRRLDSSLRYLHSRGLFNGVVLLARQGRIRYQQALGQTGMADQKPLTIHSSFNLAAVSRQFMAMLVMQLNEQGHIRYDQPVNDILPDFPYTGITIRHLLTHTSGLPEYAELAGRYSGPLDTLTNQSLLELLSVHKPALQFTPGQQWRDSNTGYVLLGSVISAVTGKPVEDVFEHQIVRPLRLNDTYIVHYQPQQINRRTDRVMGFTRYNGVLQPNDLTRFDGAVGDGNVYSSAADLFLWEQALTANTLVSAATMQEALTPVRLTDGTTYPYGFGWELENGQQSVFSHTGTRGGFYNEIVRYVNDKQTLIVLSNGTNQVARPLIRQLVEGKSVRLPKTQLITNVRLIDGTGIPARPAAVRIQDQTIREVGQLSPFPDEAVTDGKGLVLAPGFIDSHSHHYASLDKTPEAIAMVSQGITTIVIGQDGSSYPIDTLMKRMSSSPVAVNVATYTGHSTLRTHVMGSRGLYRTARPQEIDRMKALLRNDMQLGSLGLATGLEYESAFFSSRDEVLQLAQVAADAGGRYMSHIRSEDISFADAMDEIIAIGRQTRMPVQISHIKLAQRSQWGQAADWLAQLEKARAEGINITADCYPYDFWLSTLRVLFPKRDYTNPESARFAVEQLFDPEKSILARFNANPAYAGRTLGEIARTRQETTAQTLMGLVAEAAAHAEKHPDEAGESIMGKSMDEPDLIRFLQWPHTNICSDGSVGGHPRAFGAFTRVLGRYVREQPIMPLEIAVYKMTGLTAQHLGLTDRGIVAPGYAADLVLFNPDTVIDKATPGNSRLPGAGIEAVWVSGQPVFIHQQPTGNFPGVFIRRK</sequence>
<dbReference type="InterPro" id="IPR032466">
    <property type="entry name" value="Metal_Hydrolase"/>
</dbReference>
<evidence type="ECO:0000313" key="4">
    <source>
        <dbReference type="Proteomes" id="UP000181790"/>
    </source>
</evidence>
<evidence type="ECO:0000259" key="2">
    <source>
        <dbReference type="Pfam" id="PF07969"/>
    </source>
</evidence>
<feature type="domain" description="Amidohydrolase 3" evidence="2">
    <location>
        <begin position="779"/>
        <end position="875"/>
    </location>
</feature>
<dbReference type="InterPro" id="IPR011059">
    <property type="entry name" value="Metal-dep_hydrolase_composite"/>
</dbReference>
<dbReference type="Gene3D" id="2.30.40.10">
    <property type="entry name" value="Urease, subunit C, domain 1"/>
    <property type="match status" value="1"/>
</dbReference>
<feature type="domain" description="Beta-lactamase-related" evidence="1">
    <location>
        <begin position="91"/>
        <end position="392"/>
    </location>
</feature>
<protein>
    <submittedName>
        <fullName evidence="3">Serine hydrolase</fullName>
    </submittedName>
</protein>
<dbReference type="PANTHER" id="PTHR46825">
    <property type="entry name" value="D-ALANYL-D-ALANINE-CARBOXYPEPTIDASE/ENDOPEPTIDASE AMPH"/>
    <property type="match status" value="1"/>
</dbReference>
<dbReference type="Gene3D" id="3.40.710.10">
    <property type="entry name" value="DD-peptidase/beta-lactamase superfamily"/>
    <property type="match status" value="1"/>
</dbReference>
<dbReference type="InterPro" id="IPR050491">
    <property type="entry name" value="AmpC-like"/>
</dbReference>
<name>A0A1S2VQC3_9BACT</name>
<evidence type="ECO:0000259" key="1">
    <source>
        <dbReference type="Pfam" id="PF00144"/>
    </source>
</evidence>
<dbReference type="Pfam" id="PF07969">
    <property type="entry name" value="Amidohydro_3"/>
    <property type="match status" value="2"/>
</dbReference>
<dbReference type="InterPro" id="IPR001466">
    <property type="entry name" value="Beta-lactam-related"/>
</dbReference>
<dbReference type="Pfam" id="PF00144">
    <property type="entry name" value="Beta-lactamase"/>
    <property type="match status" value="1"/>
</dbReference>
<comment type="caution">
    <text evidence="3">The sequence shown here is derived from an EMBL/GenBank/DDBJ whole genome shotgun (WGS) entry which is preliminary data.</text>
</comment>